<dbReference type="OrthoDB" id="10432334at2759"/>
<accession>A0A0U1LKU9</accession>
<dbReference type="AlphaFoldDB" id="A0A0U1LKU9"/>
<feature type="region of interest" description="Disordered" evidence="1">
    <location>
        <begin position="1"/>
        <end position="125"/>
    </location>
</feature>
<reference evidence="2 3" key="1">
    <citation type="submission" date="2015-04" db="EMBL/GenBank/DDBJ databases">
        <authorList>
            <person name="Syromyatnikov M.Y."/>
            <person name="Popov V.N."/>
        </authorList>
    </citation>
    <scope>NUCLEOTIDE SEQUENCE [LARGE SCALE GENOMIC DNA]</scope>
    <source>
        <strain evidence="2">WF-38-12</strain>
    </source>
</reference>
<gene>
    <name evidence="2" type="ORF">PISL3812_01019</name>
</gene>
<proteinExistence type="predicted"/>
<organism evidence="2 3">
    <name type="scientific">Talaromyces islandicus</name>
    <name type="common">Penicillium islandicum</name>
    <dbReference type="NCBI Taxonomy" id="28573"/>
    <lineage>
        <taxon>Eukaryota</taxon>
        <taxon>Fungi</taxon>
        <taxon>Dikarya</taxon>
        <taxon>Ascomycota</taxon>
        <taxon>Pezizomycotina</taxon>
        <taxon>Eurotiomycetes</taxon>
        <taxon>Eurotiomycetidae</taxon>
        <taxon>Eurotiales</taxon>
        <taxon>Trichocomaceae</taxon>
        <taxon>Talaromyces</taxon>
        <taxon>Talaromyces sect. Islandici</taxon>
    </lineage>
</organism>
<evidence type="ECO:0000313" key="3">
    <source>
        <dbReference type="Proteomes" id="UP000054383"/>
    </source>
</evidence>
<keyword evidence="3" id="KW-1185">Reference proteome</keyword>
<dbReference type="EMBL" id="CVMT01000001">
    <property type="protein sequence ID" value="CRG83664.1"/>
    <property type="molecule type" value="Genomic_DNA"/>
</dbReference>
<protein>
    <submittedName>
        <fullName evidence="2">Uncharacterized protein</fullName>
    </submittedName>
</protein>
<feature type="compositionally biased region" description="Basic residues" evidence="1">
    <location>
        <begin position="23"/>
        <end position="33"/>
    </location>
</feature>
<dbReference type="Proteomes" id="UP000054383">
    <property type="component" value="Unassembled WGS sequence"/>
</dbReference>
<evidence type="ECO:0000256" key="1">
    <source>
        <dbReference type="SAM" id="MobiDB-lite"/>
    </source>
</evidence>
<sequence length="171" mass="19069">MAALQYSAHFNGQRVARRNFNPNHRRRSSRPNKQRLPVRDADGNIAMGGMDLATPSSFPLGRSPYRGSNRRGGPRQPRSWNQNKIQKGPRNGTKNTSSRPGPSFWDKVNWEPKDAPMEDAPAPPEWSQFSHADTNGLHTQIDVEGDVVMGEAPPLAMTLLTELMDVISLRS</sequence>
<name>A0A0U1LKU9_TALIS</name>
<evidence type="ECO:0000313" key="2">
    <source>
        <dbReference type="EMBL" id="CRG83664.1"/>
    </source>
</evidence>